<keyword evidence="2 8" id="KW-0723">Serine/threonine-protein kinase</keyword>
<keyword evidence="9" id="KW-0175">Coiled coil</keyword>
<keyword evidence="8" id="KW-0460">Magnesium</keyword>
<evidence type="ECO:0000256" key="4">
    <source>
        <dbReference type="ARBA" id="ARBA00022741"/>
    </source>
</evidence>
<dbReference type="EC" id="2.7.11.24" evidence="1 8"/>
<feature type="compositionally biased region" description="Polar residues" evidence="10">
    <location>
        <begin position="654"/>
        <end position="663"/>
    </location>
</feature>
<keyword evidence="5 8" id="KW-0418">Kinase</keyword>
<sequence>MSSPINEPLTPPIAPTIPRSSKPRPTPNPQSQSSPVVTTQQRNNITTNLPTINRAPSAPLFSESMTSTSISTSSTSARTSNHNEFTSSSSSYASGSGSGSGQSSKPLITPITSNSNTNFPLGPAFNLPNNNEASRPLTKQGLTASSSSSVSGLLTSSSISGLPNQQVNSNVSTALHTPITHNSMNQANNQSQQQSVGVGGGIINSINATPQTGASKMAAAAKRGLDGVAPPSAVGLAKMQEEEEGHPLSEKSLKERDYQTIHTLNRLFHLPSRWRLIRPLGQGAYGLVINVQDSFSGEPVAVKCITRVFDKVILARRALREITLLRHFGGHENLTGLIDLDNVWEGYNEIYLYMEPMEADLHQIVRSAQALSNSHIQYFLYQLLRGMKYIHTANVIHRDLKPGNLLVNSDCELKICDFGLARGFRPVTGEEDQNAESKLTEYVATRWYRAPEIMLSNKRYTTAIDVWSIGCILAELLGGKPLFKGKDYVDQLNLIMGVLGTPDDETLARVSSEKALAYMKTLPHSPKIEFTELFPNADPDALDLLDKLLAFDPAQRIDVTQALSHPYLATYHDESDEPSCPEIFSKWEQVESLTTIEELREAITREIAEFREEVRTMDDEDYYDEEGELAEGEETWRVSGLEEGEQVNIHDSPMPNTNATPSAESGLPVPTENQPTRNSRMEVSPKAAFSPLVSSSPLAKRQSIIASASSPEQRRKSIGPSGSNSLPRTRDGSPVTPATALSEESFGNPFSASTSGRQSRRQSGHSMSFSMSGGSANKRPNSFLFNPFGQGMTPMPTNNNLPSNENNIPNSTGEGSGGEGQVRERGRNGSGHWSSHSMSAGVGGPGRRSRAPSQSGNISHLIRQLSVVDFEGKFGNLTNNDRNKQDNGDDNNENQHGPDQDEVPPMTVSPSDAPPSEVPKNFN</sequence>
<feature type="compositionally biased region" description="Low complexity" evidence="10">
    <location>
        <begin position="62"/>
        <end position="80"/>
    </location>
</feature>
<dbReference type="InterPro" id="IPR008271">
    <property type="entry name" value="Ser/Thr_kinase_AS"/>
</dbReference>
<dbReference type="InterPro" id="IPR003527">
    <property type="entry name" value="MAP_kinase_CS"/>
</dbReference>
<dbReference type="RefSeq" id="XP_066078456.1">
    <property type="nucleotide sequence ID" value="XM_066222359.1"/>
</dbReference>
<dbReference type="GO" id="GO:0005524">
    <property type="term" value="F:ATP binding"/>
    <property type="evidence" value="ECO:0007669"/>
    <property type="project" value="UniProtKB-UniRule"/>
</dbReference>
<feature type="region of interest" description="Disordered" evidence="10">
    <location>
        <begin position="647"/>
        <end position="857"/>
    </location>
</feature>
<dbReference type="InterPro" id="IPR011009">
    <property type="entry name" value="Kinase-like_dom_sf"/>
</dbReference>
<evidence type="ECO:0000256" key="9">
    <source>
        <dbReference type="SAM" id="Coils"/>
    </source>
</evidence>
<dbReference type="Pfam" id="PF00069">
    <property type="entry name" value="Pkinase"/>
    <property type="match status" value="1"/>
</dbReference>
<evidence type="ECO:0000256" key="6">
    <source>
        <dbReference type="ARBA" id="ARBA00022840"/>
    </source>
</evidence>
<dbReference type="PROSITE" id="PS50011">
    <property type="entry name" value="PROTEIN_KINASE_DOM"/>
    <property type="match status" value="1"/>
</dbReference>
<dbReference type="PROSITE" id="PS01351">
    <property type="entry name" value="MAPK"/>
    <property type="match status" value="1"/>
</dbReference>
<dbReference type="GeneID" id="91097309"/>
<dbReference type="Proteomes" id="UP001355207">
    <property type="component" value="Chromosome 9"/>
</dbReference>
<dbReference type="PROSITE" id="PS00108">
    <property type="entry name" value="PROTEIN_KINASE_ST"/>
    <property type="match status" value="1"/>
</dbReference>
<dbReference type="InterPro" id="IPR017441">
    <property type="entry name" value="Protein_kinase_ATP_BS"/>
</dbReference>
<gene>
    <name evidence="12" type="ORF">L201_006640</name>
</gene>
<feature type="compositionally biased region" description="Low complexity" evidence="10">
    <location>
        <begin position="796"/>
        <end position="810"/>
    </location>
</feature>
<evidence type="ECO:0000313" key="13">
    <source>
        <dbReference type="Proteomes" id="UP001355207"/>
    </source>
</evidence>
<feature type="compositionally biased region" description="Low complexity" evidence="10">
    <location>
        <begin position="29"/>
        <end position="41"/>
    </location>
</feature>
<dbReference type="Gene3D" id="1.10.510.10">
    <property type="entry name" value="Transferase(Phosphotransferase) domain 1"/>
    <property type="match status" value="1"/>
</dbReference>
<name>A0AAX4K2U5_9TREE</name>
<feature type="compositionally biased region" description="Polar residues" evidence="10">
    <location>
        <begin position="110"/>
        <end position="119"/>
    </location>
</feature>
<comment type="similarity">
    <text evidence="8">Belongs to the protein kinase superfamily. Ser/Thr protein kinase family. MAP kinase subfamily.</text>
</comment>
<evidence type="ECO:0000256" key="5">
    <source>
        <dbReference type="ARBA" id="ARBA00022777"/>
    </source>
</evidence>
<dbReference type="AlphaFoldDB" id="A0AAX4K2U5"/>
<dbReference type="InterPro" id="IPR000719">
    <property type="entry name" value="Prot_kinase_dom"/>
</dbReference>
<comment type="catalytic activity">
    <reaction evidence="8">
        <text>L-threonyl-[protein] + ATP = O-phospho-L-threonyl-[protein] + ADP + H(+)</text>
        <dbReference type="Rhea" id="RHEA:46608"/>
        <dbReference type="Rhea" id="RHEA-COMP:11060"/>
        <dbReference type="Rhea" id="RHEA-COMP:11605"/>
        <dbReference type="ChEBI" id="CHEBI:15378"/>
        <dbReference type="ChEBI" id="CHEBI:30013"/>
        <dbReference type="ChEBI" id="CHEBI:30616"/>
        <dbReference type="ChEBI" id="CHEBI:61977"/>
        <dbReference type="ChEBI" id="CHEBI:456216"/>
        <dbReference type="EC" id="2.7.11.24"/>
    </reaction>
</comment>
<feature type="compositionally biased region" description="Low complexity" evidence="10">
    <location>
        <begin position="764"/>
        <end position="775"/>
    </location>
</feature>
<comment type="cofactor">
    <cofactor evidence="8">
        <name>Mg(2+)</name>
        <dbReference type="ChEBI" id="CHEBI:18420"/>
    </cofactor>
</comment>
<evidence type="ECO:0000313" key="12">
    <source>
        <dbReference type="EMBL" id="WWC91694.1"/>
    </source>
</evidence>
<evidence type="ECO:0000256" key="1">
    <source>
        <dbReference type="ARBA" id="ARBA00012411"/>
    </source>
</evidence>
<dbReference type="GO" id="GO:0004707">
    <property type="term" value="F:MAP kinase activity"/>
    <property type="evidence" value="ECO:0007669"/>
    <property type="project" value="UniProtKB-EC"/>
</dbReference>
<feature type="region of interest" description="Disordered" evidence="10">
    <location>
        <begin position="1"/>
        <end position="165"/>
    </location>
</feature>
<dbReference type="PROSITE" id="PS00107">
    <property type="entry name" value="PROTEIN_KINASE_ATP"/>
    <property type="match status" value="1"/>
</dbReference>
<feature type="coiled-coil region" evidence="9">
    <location>
        <begin position="593"/>
        <end position="620"/>
    </location>
</feature>
<dbReference type="EMBL" id="CP144106">
    <property type="protein sequence ID" value="WWC91694.1"/>
    <property type="molecule type" value="Genomic_DNA"/>
</dbReference>
<reference evidence="12 13" key="1">
    <citation type="submission" date="2024-01" db="EMBL/GenBank/DDBJ databases">
        <title>Comparative genomics of Cryptococcus and Kwoniella reveals pathogenesis evolution and contrasting modes of karyotype evolution via chromosome fusion or intercentromeric recombination.</title>
        <authorList>
            <person name="Coelho M.A."/>
            <person name="David-Palma M."/>
            <person name="Shea T."/>
            <person name="Bowers K."/>
            <person name="McGinley-Smith S."/>
            <person name="Mohammad A.W."/>
            <person name="Gnirke A."/>
            <person name="Yurkov A.M."/>
            <person name="Nowrousian M."/>
            <person name="Sun S."/>
            <person name="Cuomo C.A."/>
            <person name="Heitman J."/>
        </authorList>
    </citation>
    <scope>NUCLEOTIDE SEQUENCE [LARGE SCALE GENOMIC DNA]</scope>
    <source>
        <strain evidence="12 13">CBS 6074</strain>
    </source>
</reference>
<keyword evidence="13" id="KW-1185">Reference proteome</keyword>
<keyword evidence="6 7" id="KW-0067">ATP-binding</keyword>
<evidence type="ECO:0000259" key="11">
    <source>
        <dbReference type="PROSITE" id="PS50011"/>
    </source>
</evidence>
<feature type="binding site" evidence="7">
    <location>
        <position position="303"/>
    </location>
    <ligand>
        <name>ATP</name>
        <dbReference type="ChEBI" id="CHEBI:30616"/>
    </ligand>
</feature>
<evidence type="ECO:0000256" key="8">
    <source>
        <dbReference type="RuleBase" id="RU361165"/>
    </source>
</evidence>
<accession>A0AAX4K2U5</accession>
<feature type="compositionally biased region" description="Polar residues" evidence="10">
    <location>
        <begin position="42"/>
        <end position="51"/>
    </location>
</feature>
<proteinExistence type="inferred from homology"/>
<dbReference type="SUPFAM" id="SSF56112">
    <property type="entry name" value="Protein kinase-like (PK-like)"/>
    <property type="match status" value="1"/>
</dbReference>
<evidence type="ECO:0000256" key="3">
    <source>
        <dbReference type="ARBA" id="ARBA00022679"/>
    </source>
</evidence>
<feature type="region of interest" description="Disordered" evidence="10">
    <location>
        <begin position="873"/>
        <end position="923"/>
    </location>
</feature>
<feature type="compositionally biased region" description="Low complexity" evidence="10">
    <location>
        <begin position="141"/>
        <end position="162"/>
    </location>
</feature>
<evidence type="ECO:0000256" key="10">
    <source>
        <dbReference type="SAM" id="MobiDB-lite"/>
    </source>
</evidence>
<dbReference type="PANTHER" id="PTHR24055">
    <property type="entry name" value="MITOGEN-ACTIVATED PROTEIN KINASE"/>
    <property type="match status" value="1"/>
</dbReference>
<feature type="domain" description="Protein kinase" evidence="11">
    <location>
        <begin position="274"/>
        <end position="568"/>
    </location>
</feature>
<dbReference type="FunFam" id="1.10.510.10:FF:000013">
    <property type="entry name" value="Mitogen-activated protein kinase"/>
    <property type="match status" value="1"/>
</dbReference>
<evidence type="ECO:0000256" key="7">
    <source>
        <dbReference type="PROSITE-ProRule" id="PRU10141"/>
    </source>
</evidence>
<keyword evidence="3 8" id="KW-0808">Transferase</keyword>
<comment type="activity regulation">
    <text evidence="8">Activated by threonine and tyrosine phosphorylation.</text>
</comment>
<protein>
    <recommendedName>
        <fullName evidence="1 8">Mitogen-activated protein kinase</fullName>
        <ecNumber evidence="1 8">2.7.11.24</ecNumber>
    </recommendedName>
</protein>
<organism evidence="12 13">
    <name type="scientific">Kwoniella dendrophila CBS 6074</name>
    <dbReference type="NCBI Taxonomy" id="1295534"/>
    <lineage>
        <taxon>Eukaryota</taxon>
        <taxon>Fungi</taxon>
        <taxon>Dikarya</taxon>
        <taxon>Basidiomycota</taxon>
        <taxon>Agaricomycotina</taxon>
        <taxon>Tremellomycetes</taxon>
        <taxon>Tremellales</taxon>
        <taxon>Cryptococcaceae</taxon>
        <taxon>Kwoniella</taxon>
    </lineage>
</organism>
<keyword evidence="4 7" id="KW-0547">Nucleotide-binding</keyword>
<dbReference type="SMART" id="SM00220">
    <property type="entry name" value="S_TKc"/>
    <property type="match status" value="1"/>
</dbReference>
<evidence type="ECO:0000256" key="2">
    <source>
        <dbReference type="ARBA" id="ARBA00022527"/>
    </source>
</evidence>
<dbReference type="Gene3D" id="3.30.200.20">
    <property type="entry name" value="Phosphorylase Kinase, domain 1"/>
    <property type="match status" value="1"/>
</dbReference>
<dbReference type="InterPro" id="IPR050117">
    <property type="entry name" value="MAPK"/>
</dbReference>